<sequence>DGPPVDKLRLPVKARVGKTSEQKLEMDLPVVPPHLLAAWLLETGRISLNADSARRFWTQHRERQTPWMEGQDFVFEQCQPFAIYGDEAEYTVSKEKILVIFGRYLGDWKHHVVCFKLQSYYSCRNICHCCKASRVDPALPFTDFTQNPAWKATLRTHRQFLLEELGEPYNGLIFVKGFHYTMLRFDSMHTINLGTGLFANGGAFFQLFKLNWFPGQDKAAQWRAAFASFKKFLKTHKIRCSQPQFKAWMLVLRGEDYCYFASK</sequence>
<dbReference type="Proteomes" id="UP000601435">
    <property type="component" value="Unassembled WGS sequence"/>
</dbReference>
<feature type="non-terminal residue" evidence="1">
    <location>
        <position position="1"/>
    </location>
</feature>
<dbReference type="OrthoDB" id="434048at2759"/>
<comment type="caution">
    <text evidence="1">The sequence shown here is derived from an EMBL/GenBank/DDBJ whole genome shotgun (WGS) entry which is preliminary data.</text>
</comment>
<proteinExistence type="predicted"/>
<dbReference type="EMBL" id="CAJNJA010013972">
    <property type="protein sequence ID" value="CAE7333123.1"/>
    <property type="molecule type" value="Genomic_DNA"/>
</dbReference>
<keyword evidence="2" id="KW-1185">Reference proteome</keyword>
<feature type="non-terminal residue" evidence="1">
    <location>
        <position position="263"/>
    </location>
</feature>
<name>A0A812NY95_9DINO</name>
<dbReference type="AlphaFoldDB" id="A0A812NY95"/>
<protein>
    <submittedName>
        <fullName evidence="1">Ppk25 protein</fullName>
    </submittedName>
</protein>
<evidence type="ECO:0000313" key="1">
    <source>
        <dbReference type="EMBL" id="CAE7333123.1"/>
    </source>
</evidence>
<accession>A0A812NY95</accession>
<gene>
    <name evidence="1" type="primary">ppk25</name>
    <name evidence="1" type="ORF">SNEC2469_LOCUS8477</name>
</gene>
<evidence type="ECO:0000313" key="2">
    <source>
        <dbReference type="Proteomes" id="UP000601435"/>
    </source>
</evidence>
<reference evidence="1" key="1">
    <citation type="submission" date="2021-02" db="EMBL/GenBank/DDBJ databases">
        <authorList>
            <person name="Dougan E. K."/>
            <person name="Rhodes N."/>
            <person name="Thang M."/>
            <person name="Chan C."/>
        </authorList>
    </citation>
    <scope>NUCLEOTIDE SEQUENCE</scope>
</reference>
<organism evidence="1 2">
    <name type="scientific">Symbiodinium necroappetens</name>
    <dbReference type="NCBI Taxonomy" id="1628268"/>
    <lineage>
        <taxon>Eukaryota</taxon>
        <taxon>Sar</taxon>
        <taxon>Alveolata</taxon>
        <taxon>Dinophyceae</taxon>
        <taxon>Suessiales</taxon>
        <taxon>Symbiodiniaceae</taxon>
        <taxon>Symbiodinium</taxon>
    </lineage>
</organism>